<organism evidence="1">
    <name type="scientific">candidate division WOR-3 bacterium</name>
    <dbReference type="NCBI Taxonomy" id="2052148"/>
    <lineage>
        <taxon>Bacteria</taxon>
        <taxon>Bacteria division WOR-3</taxon>
    </lineage>
</organism>
<sequence>MELSVIIINFGMEDKVIVCIESLLETQRRVDYEIIVVNKPNPRSQIDCLKQFRGQFALGGLPPIRLINYNQFGVGKMRNIGIKNALGEYLLMLDADTEVVDDLSDLLTFIRNHPLCGAVGVKLLTPDGNLQYSCRTFYDLRTVIFRRTFLSKLLPNHRIQRQHLMMDFDHNDVRRVDWVQGAFLLMRRQAIADVGLFDEFSPFGLEDVSWCWRAHKRGWHIYYFPQVRVIHHYQRSSYSIKSKRFFEHLLAFLKFIFKYGLPKV</sequence>
<dbReference type="Pfam" id="PF13641">
    <property type="entry name" value="Glyco_tranf_2_3"/>
    <property type="match status" value="1"/>
</dbReference>
<dbReference type="Gene3D" id="3.90.550.10">
    <property type="entry name" value="Spore Coat Polysaccharide Biosynthesis Protein SpsA, Chain A"/>
    <property type="match status" value="1"/>
</dbReference>
<keyword evidence="1" id="KW-0808">Transferase</keyword>
<reference evidence="1" key="1">
    <citation type="journal article" date="2020" name="mSystems">
        <title>Genome- and Community-Level Interaction Insights into Carbon Utilization and Element Cycling Functions of Hydrothermarchaeota in Hydrothermal Sediment.</title>
        <authorList>
            <person name="Zhou Z."/>
            <person name="Liu Y."/>
            <person name="Xu W."/>
            <person name="Pan J."/>
            <person name="Luo Z.H."/>
            <person name="Li M."/>
        </authorList>
    </citation>
    <scope>NUCLEOTIDE SEQUENCE [LARGE SCALE GENOMIC DNA]</scope>
    <source>
        <strain evidence="1">SpSt-876</strain>
    </source>
</reference>
<dbReference type="SUPFAM" id="SSF53448">
    <property type="entry name" value="Nucleotide-diphospho-sugar transferases"/>
    <property type="match status" value="1"/>
</dbReference>
<dbReference type="PANTHER" id="PTHR43179:SF7">
    <property type="entry name" value="RHAMNOSYLTRANSFERASE WBBL"/>
    <property type="match status" value="1"/>
</dbReference>
<evidence type="ECO:0000313" key="1">
    <source>
        <dbReference type="EMBL" id="HHS51713.1"/>
    </source>
</evidence>
<protein>
    <submittedName>
        <fullName evidence="1">Glycosyltransferase</fullName>
    </submittedName>
</protein>
<gene>
    <name evidence="1" type="ORF">ENW73_02440</name>
</gene>
<proteinExistence type="predicted"/>
<dbReference type="PANTHER" id="PTHR43179">
    <property type="entry name" value="RHAMNOSYLTRANSFERASE WBBL"/>
    <property type="match status" value="1"/>
</dbReference>
<name>A0A7C6A8W1_UNCW3</name>
<dbReference type="GO" id="GO:0016740">
    <property type="term" value="F:transferase activity"/>
    <property type="evidence" value="ECO:0007669"/>
    <property type="project" value="UniProtKB-KW"/>
</dbReference>
<dbReference type="EMBL" id="DTLI01000058">
    <property type="protein sequence ID" value="HHS51713.1"/>
    <property type="molecule type" value="Genomic_DNA"/>
</dbReference>
<accession>A0A7C6A8W1</accession>
<comment type="caution">
    <text evidence="1">The sequence shown here is derived from an EMBL/GenBank/DDBJ whole genome shotgun (WGS) entry which is preliminary data.</text>
</comment>
<dbReference type="AlphaFoldDB" id="A0A7C6A8W1"/>
<dbReference type="InterPro" id="IPR029044">
    <property type="entry name" value="Nucleotide-diphossugar_trans"/>
</dbReference>